<dbReference type="InterPro" id="IPR049940">
    <property type="entry name" value="GluQ/Sye"/>
</dbReference>
<keyword evidence="4" id="KW-0862">Zinc</keyword>
<name>A0ABT4LKL7_9PROT</name>
<dbReference type="SUPFAM" id="SSF52374">
    <property type="entry name" value="Nucleotidylyl transferase"/>
    <property type="match status" value="1"/>
</dbReference>
<organism evidence="9 10">
    <name type="scientific">Kiloniella laminariae</name>
    <dbReference type="NCBI Taxonomy" id="454162"/>
    <lineage>
        <taxon>Bacteria</taxon>
        <taxon>Pseudomonadati</taxon>
        <taxon>Pseudomonadota</taxon>
        <taxon>Alphaproteobacteria</taxon>
        <taxon>Rhodospirillales</taxon>
        <taxon>Kiloniellaceae</taxon>
        <taxon>Kiloniella</taxon>
    </lineage>
</organism>
<evidence type="ECO:0000313" key="10">
    <source>
        <dbReference type="Proteomes" id="UP001069802"/>
    </source>
</evidence>
<keyword evidence="10" id="KW-1185">Reference proteome</keyword>
<accession>A0ABT4LKL7</accession>
<keyword evidence="6 7" id="KW-0030">Aminoacyl-tRNA synthetase</keyword>
<gene>
    <name evidence="9" type="primary">gluQRS</name>
    <name evidence="9" type="ORF">O4H49_12800</name>
</gene>
<dbReference type="Proteomes" id="UP001069802">
    <property type="component" value="Unassembled WGS sequence"/>
</dbReference>
<dbReference type="InterPro" id="IPR000924">
    <property type="entry name" value="Glu/Gln-tRNA-synth"/>
</dbReference>
<dbReference type="InterPro" id="IPR014729">
    <property type="entry name" value="Rossmann-like_a/b/a_fold"/>
</dbReference>
<keyword evidence="5 7" id="KW-0067">ATP-binding</keyword>
<dbReference type="Gene3D" id="3.40.50.620">
    <property type="entry name" value="HUPs"/>
    <property type="match status" value="1"/>
</dbReference>
<feature type="domain" description="Glutamyl/glutaminyl-tRNA synthetase class Ib catalytic" evidence="8">
    <location>
        <begin position="10"/>
        <end position="281"/>
    </location>
</feature>
<proteinExistence type="inferred from homology"/>
<evidence type="ECO:0000256" key="2">
    <source>
        <dbReference type="ARBA" id="ARBA00022723"/>
    </source>
</evidence>
<evidence type="ECO:0000256" key="4">
    <source>
        <dbReference type="ARBA" id="ARBA00022833"/>
    </source>
</evidence>
<dbReference type="GO" id="GO:0016874">
    <property type="term" value="F:ligase activity"/>
    <property type="evidence" value="ECO:0007669"/>
    <property type="project" value="UniProtKB-KW"/>
</dbReference>
<dbReference type="Pfam" id="PF00749">
    <property type="entry name" value="tRNA-synt_1c"/>
    <property type="match status" value="1"/>
</dbReference>
<evidence type="ECO:0000259" key="8">
    <source>
        <dbReference type="Pfam" id="PF00749"/>
    </source>
</evidence>
<dbReference type="EMBL" id="JAPWGY010000004">
    <property type="protein sequence ID" value="MCZ4281662.1"/>
    <property type="molecule type" value="Genomic_DNA"/>
</dbReference>
<dbReference type="InterPro" id="IPR020058">
    <property type="entry name" value="Glu/Gln-tRNA-synth_Ib_cat-dom"/>
</dbReference>
<dbReference type="PANTHER" id="PTHR43311">
    <property type="entry name" value="GLUTAMATE--TRNA LIGASE"/>
    <property type="match status" value="1"/>
</dbReference>
<dbReference type="EC" id="6.1.1.-" evidence="9"/>
<dbReference type="NCBIfam" id="NF004315">
    <property type="entry name" value="PRK05710.1-4"/>
    <property type="match status" value="1"/>
</dbReference>
<comment type="similarity">
    <text evidence="7">Belongs to the class-I aminoacyl-tRNA synthetase family.</text>
</comment>
<sequence length="282" mass="32197">MIRSETPTYRFAPSPTGYLHLGHAYSALFSWQKTLTESARFLLRIEDIDTTRCRKIFEQALYEDLSWLGLEWEQPVRRQSEHLPEYQSALDKLTQRGLIYPCFCTRKDIAEEIGQSGNAPHGPDGVIYPGICKHLTRSEQKDRQDSGASYALRLHMDRALAQSGTLYWEDLAAGEIRATPEIFGDVVLARKDIATSYHLSVTLDDALQGITCVTRGMDLFHATHIHRLLQALFDLPVPRWHHHELVRDDQGIRLAKRHNALAIRSLREEGKTPEDILNMIGL</sequence>
<keyword evidence="3 7" id="KW-0547">Nucleotide-binding</keyword>
<dbReference type="InterPro" id="IPR001412">
    <property type="entry name" value="aa-tRNA-synth_I_CS"/>
</dbReference>
<comment type="caution">
    <text evidence="9">The sequence shown here is derived from an EMBL/GenBank/DDBJ whole genome shotgun (WGS) entry which is preliminary data.</text>
</comment>
<evidence type="ECO:0000256" key="7">
    <source>
        <dbReference type="RuleBase" id="RU363037"/>
    </source>
</evidence>
<evidence type="ECO:0000256" key="6">
    <source>
        <dbReference type="ARBA" id="ARBA00023146"/>
    </source>
</evidence>
<evidence type="ECO:0000256" key="1">
    <source>
        <dbReference type="ARBA" id="ARBA00022598"/>
    </source>
</evidence>
<keyword evidence="1 7" id="KW-0436">Ligase</keyword>
<dbReference type="PROSITE" id="PS00178">
    <property type="entry name" value="AA_TRNA_LIGASE_I"/>
    <property type="match status" value="1"/>
</dbReference>
<evidence type="ECO:0000256" key="3">
    <source>
        <dbReference type="ARBA" id="ARBA00022741"/>
    </source>
</evidence>
<dbReference type="PRINTS" id="PR00987">
    <property type="entry name" value="TRNASYNTHGLU"/>
</dbReference>
<evidence type="ECO:0000256" key="5">
    <source>
        <dbReference type="ARBA" id="ARBA00022840"/>
    </source>
</evidence>
<keyword evidence="2" id="KW-0479">Metal-binding</keyword>
<dbReference type="RefSeq" id="WP_269423825.1">
    <property type="nucleotide sequence ID" value="NZ_JAPWGY010000004.1"/>
</dbReference>
<protein>
    <submittedName>
        <fullName evidence="9">tRNA glutamyl-Q(34) synthetase GluQRS</fullName>
        <ecNumber evidence="9">6.1.1.-</ecNumber>
    </submittedName>
</protein>
<reference evidence="9" key="1">
    <citation type="submission" date="2022-12" db="EMBL/GenBank/DDBJ databases">
        <title>Bacterial isolates from different developmental stages of Nematostella vectensis.</title>
        <authorList>
            <person name="Fraune S."/>
        </authorList>
    </citation>
    <scope>NUCLEOTIDE SEQUENCE</scope>
    <source>
        <strain evidence="9">G21630-S1</strain>
    </source>
</reference>
<dbReference type="PANTHER" id="PTHR43311:SF1">
    <property type="entry name" value="GLUTAMYL-Q TRNA(ASP) SYNTHETASE"/>
    <property type="match status" value="1"/>
</dbReference>
<evidence type="ECO:0000313" key="9">
    <source>
        <dbReference type="EMBL" id="MCZ4281662.1"/>
    </source>
</evidence>
<keyword evidence="7" id="KW-0648">Protein biosynthesis</keyword>